<dbReference type="Proteomes" id="UP000006556">
    <property type="component" value="Chromosome"/>
</dbReference>
<reference evidence="2" key="1">
    <citation type="journal article" date="2008" name="Genome Res.">
        <title>The genome of Pelotomaculum thermopropionicum reveals niche-associated evolution in anaerobic microbiota.</title>
        <authorList>
            <person name="Kosaka T."/>
            <person name="Kato S."/>
            <person name="Shimoyama T."/>
            <person name="Ishii S."/>
            <person name="Abe T."/>
            <person name="Watanabe K."/>
        </authorList>
    </citation>
    <scope>NUCLEOTIDE SEQUENCE [LARGE SCALE GENOMIC DNA]</scope>
    <source>
        <strain evidence="2">DSM 13744 / JCM 10971 / SI</strain>
    </source>
</reference>
<organism evidence="1 2">
    <name type="scientific">Pelotomaculum thermopropionicum (strain DSM 13744 / JCM 10971 / SI)</name>
    <dbReference type="NCBI Taxonomy" id="370438"/>
    <lineage>
        <taxon>Bacteria</taxon>
        <taxon>Bacillati</taxon>
        <taxon>Bacillota</taxon>
        <taxon>Clostridia</taxon>
        <taxon>Eubacteriales</taxon>
        <taxon>Desulfotomaculaceae</taxon>
        <taxon>Pelotomaculum</taxon>
    </lineage>
</organism>
<name>A5CZ37_PELTS</name>
<dbReference type="eggNOG" id="COG3465">
    <property type="taxonomic scope" value="Bacteria"/>
</dbReference>
<evidence type="ECO:0000313" key="2">
    <source>
        <dbReference type="Proteomes" id="UP000006556"/>
    </source>
</evidence>
<accession>A5CZ37</accession>
<gene>
    <name evidence="1" type="ordered locus">PTH_2566</name>
</gene>
<dbReference type="HOGENOM" id="CLU_122294_0_0_9"/>
<evidence type="ECO:0000313" key="1">
    <source>
        <dbReference type="EMBL" id="BAF60747.1"/>
    </source>
</evidence>
<dbReference type="STRING" id="370438.PTH_2566"/>
<dbReference type="AlphaFoldDB" id="A5CZ37"/>
<protein>
    <recommendedName>
        <fullName evidence="3">Antitoxin SocA-like Panacea domain-containing protein</fullName>
    </recommendedName>
</protein>
<proteinExistence type="predicted"/>
<dbReference type="EMBL" id="AP009389">
    <property type="protein sequence ID" value="BAF60747.1"/>
    <property type="molecule type" value="Genomic_DNA"/>
</dbReference>
<keyword evidence="2" id="KW-1185">Reference proteome</keyword>
<dbReference type="KEGG" id="pth:PTH_2566"/>
<evidence type="ECO:0008006" key="3">
    <source>
        <dbReference type="Google" id="ProtNLM"/>
    </source>
</evidence>
<sequence>MDSLKRTAIILELIERMKEQGSWCGETHIQKCGYFLQEMMAVPMGFDFILYKHGPFSFDLRDELTAMRADNLLELHVRPYPYGPSLLPGAAAEIIMKSYPKTRAKYKSNIDFVVKTFALKGVAELERLATAFYVTREHEEKQNVEWRAEYIHNLKPHISLEEARLAVEKIDSLRLEAEELLKAVC</sequence>